<dbReference type="EMBL" id="GGEC01008088">
    <property type="protein sequence ID" value="MBW88571.1"/>
    <property type="molecule type" value="Transcribed_RNA"/>
</dbReference>
<reference evidence="1" key="1">
    <citation type="submission" date="2018-02" db="EMBL/GenBank/DDBJ databases">
        <title>Rhizophora mucronata_Transcriptome.</title>
        <authorList>
            <person name="Meera S.P."/>
            <person name="Sreeshan A."/>
            <person name="Augustine A."/>
        </authorList>
    </citation>
    <scope>NUCLEOTIDE SEQUENCE</scope>
    <source>
        <tissue evidence="1">Leaf</tissue>
    </source>
</reference>
<evidence type="ECO:0000313" key="1">
    <source>
        <dbReference type="EMBL" id="MBW88571.1"/>
    </source>
</evidence>
<proteinExistence type="predicted"/>
<dbReference type="AlphaFoldDB" id="A0A2P2J509"/>
<name>A0A2P2J509_RHIMU</name>
<sequence length="57" mass="6162">MASFAARNWPFKFKEGNGLFSSSSPTDFNSSLCVSKLTFNVLVVVLAMEGRVIDASS</sequence>
<protein>
    <submittedName>
        <fullName evidence="1">Uncharacterized protein</fullName>
    </submittedName>
</protein>
<organism evidence="1">
    <name type="scientific">Rhizophora mucronata</name>
    <name type="common">Asiatic mangrove</name>
    <dbReference type="NCBI Taxonomy" id="61149"/>
    <lineage>
        <taxon>Eukaryota</taxon>
        <taxon>Viridiplantae</taxon>
        <taxon>Streptophyta</taxon>
        <taxon>Embryophyta</taxon>
        <taxon>Tracheophyta</taxon>
        <taxon>Spermatophyta</taxon>
        <taxon>Magnoliopsida</taxon>
        <taxon>eudicotyledons</taxon>
        <taxon>Gunneridae</taxon>
        <taxon>Pentapetalae</taxon>
        <taxon>rosids</taxon>
        <taxon>fabids</taxon>
        <taxon>Malpighiales</taxon>
        <taxon>Rhizophoraceae</taxon>
        <taxon>Rhizophora</taxon>
    </lineage>
</organism>
<accession>A0A2P2J509</accession>